<evidence type="ECO:0000256" key="5">
    <source>
        <dbReference type="ARBA" id="ARBA00023014"/>
    </source>
</evidence>
<evidence type="ECO:0000256" key="7">
    <source>
        <dbReference type="ARBA" id="ARBA00023304"/>
    </source>
</evidence>
<keyword evidence="4" id="KW-0408">Iron</keyword>
<dbReference type="GO" id="GO:0009082">
    <property type="term" value="P:branched-chain amino acid biosynthetic process"/>
    <property type="evidence" value="ECO:0007669"/>
    <property type="project" value="UniProtKB-KW"/>
</dbReference>
<dbReference type="InterPro" id="IPR037237">
    <property type="entry name" value="IlvD/EDD_N"/>
</dbReference>
<accession>A0A4V6MDL1</accession>
<dbReference type="NCBIfam" id="NF004784">
    <property type="entry name" value="PRK06131.1"/>
    <property type="match status" value="1"/>
</dbReference>
<dbReference type="Proteomes" id="UP000291832">
    <property type="component" value="Unassembled WGS sequence"/>
</dbReference>
<dbReference type="InterPro" id="IPR056740">
    <property type="entry name" value="ILV_EDD_C"/>
</dbReference>
<comment type="caution">
    <text evidence="10">The sequence shown here is derived from an EMBL/GenBank/DDBJ whole genome shotgun (WGS) entry which is preliminary data.</text>
</comment>
<dbReference type="Gene3D" id="3.50.30.80">
    <property type="entry name" value="IlvD/EDD C-terminal domain-like"/>
    <property type="match status" value="1"/>
</dbReference>
<dbReference type="RefSeq" id="WP_130452439.1">
    <property type="nucleotide sequence ID" value="NZ_QYAG01000004.1"/>
</dbReference>
<sequence length="581" mass="60375">MSQRGITGTGGALFSDPGQDGLMHRAFLRGGGASAEDVRRTPVIGIANSASDLNPCNKGLALLVREVKRGVRDAGGLPLEFPTISISEPFTRPTSLYLRNLMSIDVEEMITVSPIDGVVLMGGCDKTVPAQLMGAVSAGKPATMVVAGPRPVSCHRGNSSVTVDDAWPMCDRRRVGEVDDAEWLEFEGNLNTDVGTCNVLGTASTMAAIAELLGFALPGSAFAESVSARRREIAYRTGVEAVAAVRRGTSPRDLVTMASLENAFRAVTALGGSTNAVIHLEAIAGRAGVMIGIDNFAAWSQSTPYLTNVRPGGSETLPEIEAAGGVPSVLAQIPDLLHLDALTALGTSWGDELAAVTPPASPAIADRAAPRAPRGALVMLRGNLAPGGAVLKTAGAGDPALFTHRGRVVVFDGLDDLNARIDDPDLDVDAQSILVLRGLGPVGAPGMPEVGHIPIPAKLHRRGVTEMVRISDARMSGTSTGVVALHVSPEAAVGGPLAYLRDGDEVLLDAEAGRLEHFVDPAEFAARTPYRPAPPPTRGFASLHAAHVLQAEFGCDFDFLRDPAAPGAAPIRHHDSGVPTP</sequence>
<keyword evidence="6" id="KW-0456">Lyase</keyword>
<comment type="similarity">
    <text evidence="1">Belongs to the IlvD/Edd family.</text>
</comment>
<keyword evidence="7" id="KW-0028">Amino-acid biosynthesis</keyword>
<keyword evidence="5" id="KW-0411">Iron-sulfur</keyword>
<dbReference type="EMBL" id="SHKI01000002">
    <property type="protein sequence ID" value="RZT68449.1"/>
    <property type="molecule type" value="Genomic_DNA"/>
</dbReference>
<dbReference type="Pfam" id="PF00920">
    <property type="entry name" value="ILVD_EDD_N"/>
    <property type="match status" value="1"/>
</dbReference>
<dbReference type="OrthoDB" id="9807077at2"/>
<dbReference type="GO" id="GO:0016836">
    <property type="term" value="F:hydro-lyase activity"/>
    <property type="evidence" value="ECO:0007669"/>
    <property type="project" value="UniProtKB-ARBA"/>
</dbReference>
<dbReference type="PANTHER" id="PTHR43183">
    <property type="entry name" value="HYPOTHETICAL DIHYDROXYACID DEHYDRATASE (EUROFUNG)-RELATED"/>
    <property type="match status" value="1"/>
</dbReference>
<protein>
    <submittedName>
        <fullName evidence="10">Dihydroxy-acid dehydratase</fullName>
    </submittedName>
</protein>
<keyword evidence="11" id="KW-1185">Reference proteome</keyword>
<evidence type="ECO:0000256" key="3">
    <source>
        <dbReference type="ARBA" id="ARBA00022723"/>
    </source>
</evidence>
<feature type="domain" description="Dihydroxy-acid/6-phosphogluconate dehydratase N-terminal" evidence="8">
    <location>
        <begin position="42"/>
        <end position="351"/>
    </location>
</feature>
<evidence type="ECO:0000259" key="9">
    <source>
        <dbReference type="Pfam" id="PF24877"/>
    </source>
</evidence>
<evidence type="ECO:0000256" key="4">
    <source>
        <dbReference type="ARBA" id="ARBA00023004"/>
    </source>
</evidence>
<evidence type="ECO:0000259" key="8">
    <source>
        <dbReference type="Pfam" id="PF00920"/>
    </source>
</evidence>
<dbReference type="AlphaFoldDB" id="A0A4V6MDL1"/>
<dbReference type="GO" id="GO:0046872">
    <property type="term" value="F:metal ion binding"/>
    <property type="evidence" value="ECO:0007669"/>
    <property type="project" value="UniProtKB-KW"/>
</dbReference>
<dbReference type="PROSITE" id="PS00886">
    <property type="entry name" value="ILVD_EDD_1"/>
    <property type="match status" value="1"/>
</dbReference>
<dbReference type="SUPFAM" id="SSF52016">
    <property type="entry name" value="LeuD/IlvD-like"/>
    <property type="match status" value="1"/>
</dbReference>
<evidence type="ECO:0000256" key="2">
    <source>
        <dbReference type="ARBA" id="ARBA00022714"/>
    </source>
</evidence>
<dbReference type="SUPFAM" id="SSF143975">
    <property type="entry name" value="IlvD/EDD N-terminal domain-like"/>
    <property type="match status" value="1"/>
</dbReference>
<dbReference type="InterPro" id="IPR042096">
    <property type="entry name" value="Dihydro-acid_dehy_C"/>
</dbReference>
<evidence type="ECO:0000313" key="11">
    <source>
        <dbReference type="Proteomes" id="UP000291832"/>
    </source>
</evidence>
<dbReference type="InterPro" id="IPR020558">
    <property type="entry name" value="DiOHA_6PGluconate_deHydtase_CS"/>
</dbReference>
<dbReference type="GO" id="GO:0051537">
    <property type="term" value="F:2 iron, 2 sulfur cluster binding"/>
    <property type="evidence" value="ECO:0007669"/>
    <property type="project" value="UniProtKB-KW"/>
</dbReference>
<dbReference type="Pfam" id="PF24877">
    <property type="entry name" value="ILV_EDD_C"/>
    <property type="match status" value="1"/>
</dbReference>
<keyword evidence="7" id="KW-0100">Branched-chain amino acid biosynthesis</keyword>
<keyword evidence="3" id="KW-0479">Metal-binding</keyword>
<proteinExistence type="inferred from homology"/>
<reference evidence="10 11" key="1">
    <citation type="journal article" date="2015" name="Stand. Genomic Sci.">
        <title>Genomic Encyclopedia of Bacterial and Archaeal Type Strains, Phase III: the genomes of soil and plant-associated and newly described type strains.</title>
        <authorList>
            <person name="Whitman W.B."/>
            <person name="Woyke T."/>
            <person name="Klenk H.P."/>
            <person name="Zhou Y."/>
            <person name="Lilburn T.G."/>
            <person name="Beck B.J."/>
            <person name="De Vos P."/>
            <person name="Vandamme P."/>
            <person name="Eisen J.A."/>
            <person name="Garrity G."/>
            <person name="Hugenholtz P."/>
            <person name="Kyrpides N.C."/>
        </authorList>
    </citation>
    <scope>NUCLEOTIDE SEQUENCE [LARGE SCALE GENOMIC DNA]</scope>
    <source>
        <strain evidence="10 11">RF6</strain>
    </source>
</reference>
<evidence type="ECO:0000313" key="10">
    <source>
        <dbReference type="EMBL" id="RZT68449.1"/>
    </source>
</evidence>
<gene>
    <name evidence="10" type="ORF">EV139_0174</name>
</gene>
<evidence type="ECO:0000256" key="6">
    <source>
        <dbReference type="ARBA" id="ARBA00023239"/>
    </source>
</evidence>
<keyword evidence="2" id="KW-0001">2Fe-2S</keyword>
<dbReference type="InterPro" id="IPR052352">
    <property type="entry name" value="Sugar_Degrad_Dehydratases"/>
</dbReference>
<evidence type="ECO:0000256" key="1">
    <source>
        <dbReference type="ARBA" id="ARBA00006486"/>
    </source>
</evidence>
<feature type="domain" description="Dihydroxy-acid/6-phosphogluconate dehydratase C-terminal" evidence="9">
    <location>
        <begin position="364"/>
        <end position="555"/>
    </location>
</feature>
<dbReference type="PANTHER" id="PTHR43183:SF1">
    <property type="entry name" value="HYPOTHETICAL DIHYDROXY-ACID DEHYDRATASE (EUROFUNG)-RELATED"/>
    <property type="match status" value="1"/>
</dbReference>
<dbReference type="InterPro" id="IPR000581">
    <property type="entry name" value="ILV_EDD_N"/>
</dbReference>
<name>A0A4V6MDL1_9MICO</name>
<organism evidence="10 11">
    <name type="scientific">Leucobacter luti</name>
    <dbReference type="NCBI Taxonomy" id="340320"/>
    <lineage>
        <taxon>Bacteria</taxon>
        <taxon>Bacillati</taxon>
        <taxon>Actinomycetota</taxon>
        <taxon>Actinomycetes</taxon>
        <taxon>Micrococcales</taxon>
        <taxon>Microbacteriaceae</taxon>
        <taxon>Leucobacter</taxon>
    </lineage>
</organism>